<proteinExistence type="inferred from homology"/>
<dbReference type="PANTHER" id="PTHR40659">
    <property type="entry name" value="NICKEL/COBALT EFFLUX SYSTEM RCNA"/>
    <property type="match status" value="1"/>
</dbReference>
<dbReference type="RefSeq" id="WP_025106594.1">
    <property type="nucleotide sequence ID" value="NZ_CABGLD010000001.1"/>
</dbReference>
<dbReference type="GO" id="GO:0005886">
    <property type="term" value="C:plasma membrane"/>
    <property type="evidence" value="ECO:0007669"/>
    <property type="project" value="UniProtKB-SubCell"/>
</dbReference>
<dbReference type="GO" id="GO:0032025">
    <property type="term" value="P:response to cobalt ion"/>
    <property type="evidence" value="ECO:0007669"/>
    <property type="project" value="TreeGrafter"/>
</dbReference>
<feature type="transmembrane region" description="Helical" evidence="14">
    <location>
        <begin position="153"/>
        <end position="170"/>
    </location>
</feature>
<evidence type="ECO:0000256" key="6">
    <source>
        <dbReference type="ARBA" id="ARBA00022475"/>
    </source>
</evidence>
<comment type="similarity">
    <text evidence="3">Belongs to the NiCoT transporter (TC 2.A.52) family. RcnA subfamily.</text>
</comment>
<name>A0A7H4MTY7_9ENTR</name>
<evidence type="ECO:0000256" key="12">
    <source>
        <dbReference type="ARBA" id="ARBA00023136"/>
    </source>
</evidence>
<feature type="transmembrane region" description="Helical" evidence="14">
    <location>
        <begin position="220"/>
        <end position="240"/>
    </location>
</feature>
<feature type="transmembrane region" description="Helical" evidence="14">
    <location>
        <begin position="17"/>
        <end position="35"/>
    </location>
</feature>
<feature type="transmembrane region" description="Helical" evidence="14">
    <location>
        <begin position="109"/>
        <end position="133"/>
    </location>
</feature>
<dbReference type="GO" id="GO:0046583">
    <property type="term" value="F:monoatomic cation efflux transmembrane transporter activity"/>
    <property type="evidence" value="ECO:0007669"/>
    <property type="project" value="TreeGrafter"/>
</dbReference>
<reference evidence="15 16" key="1">
    <citation type="submission" date="2018-06" db="EMBL/GenBank/DDBJ databases">
        <authorList>
            <consortium name="Pathogen Informatics"/>
            <person name="Doyle S."/>
        </authorList>
    </citation>
    <scope>NUCLEOTIDE SEQUENCE [LARGE SCALE GENOMIC DNA]</scope>
    <source>
        <strain evidence="15 16">NCTC11694</strain>
    </source>
</reference>
<keyword evidence="8 14" id="KW-0812">Transmembrane</keyword>
<gene>
    <name evidence="15" type="ORF">NCTC11694_06132</name>
</gene>
<dbReference type="GO" id="GO:0006824">
    <property type="term" value="P:cobalt ion transport"/>
    <property type="evidence" value="ECO:0007669"/>
    <property type="project" value="UniProtKB-KW"/>
</dbReference>
<comment type="function">
    <text evidence="1">Efflux system for nickel and cobalt.</text>
</comment>
<evidence type="ECO:0000256" key="2">
    <source>
        <dbReference type="ARBA" id="ARBA00004651"/>
    </source>
</evidence>
<accession>A0A7H4MTY7</accession>
<keyword evidence="5 14" id="KW-0813">Transport</keyword>
<sequence length="328" mass="35185">MSVIFAQTGRSPRWRQLWPLALFLLLAAGAGFWLWRAWPQVLLQSAVWQRALNVELSRLLQAVAENPAAAGLSLLGFSFAYGILHALGPGHGKVVITTWLATHPSKLKSSIGLTLAASLLQGLVAIVLVVVVLTLLRLPARQLHLSSFWLEKGSYLLVGALGLLLCWRALKKLRMLLRRPTFTAFTAHHVHHASCGCGCGHQHLPAPEQLQSGDDWRARLAIVLSMGMRPCSGAIMVLLFSKVIGVFGWGMAAAMAMAAGTSLTISALALLVHGFRQLAVRLSANRAPALWKQIGWATLALAGGVILLAAAIVMWSSAMPSGGGLRPF</sequence>
<evidence type="ECO:0000256" key="14">
    <source>
        <dbReference type="RuleBase" id="RU362101"/>
    </source>
</evidence>
<evidence type="ECO:0000256" key="11">
    <source>
        <dbReference type="ARBA" id="ARBA00023112"/>
    </source>
</evidence>
<keyword evidence="13" id="KW-0170">Cobalt</keyword>
<evidence type="ECO:0000256" key="8">
    <source>
        <dbReference type="ARBA" id="ARBA00022692"/>
    </source>
</evidence>
<dbReference type="InterPro" id="IPR051224">
    <property type="entry name" value="NiCoT_RcnA"/>
</dbReference>
<dbReference type="AlphaFoldDB" id="A0A7H4MTY7"/>
<dbReference type="PANTHER" id="PTHR40659:SF1">
    <property type="entry name" value="NICKEL_COBALT EFFLUX SYSTEM RCNA"/>
    <property type="match status" value="1"/>
</dbReference>
<evidence type="ECO:0000256" key="13">
    <source>
        <dbReference type="ARBA" id="ARBA00023285"/>
    </source>
</evidence>
<evidence type="ECO:0000256" key="1">
    <source>
        <dbReference type="ARBA" id="ARBA00002510"/>
    </source>
</evidence>
<keyword evidence="11" id="KW-0921">Nickel transport</keyword>
<protein>
    <recommendedName>
        <fullName evidence="14">Nickel/cobalt efflux system</fullName>
    </recommendedName>
</protein>
<evidence type="ECO:0000256" key="9">
    <source>
        <dbReference type="ARBA" id="ARBA00022989"/>
    </source>
</evidence>
<keyword evidence="10" id="KW-0406">Ion transport</keyword>
<dbReference type="InterPro" id="IPR011541">
    <property type="entry name" value="Ni/Co_transpt_high_affinity"/>
</dbReference>
<feature type="transmembrane region" description="Helical" evidence="14">
    <location>
        <begin position="294"/>
        <end position="318"/>
    </location>
</feature>
<evidence type="ECO:0000313" key="16">
    <source>
        <dbReference type="Proteomes" id="UP000255050"/>
    </source>
</evidence>
<evidence type="ECO:0000256" key="3">
    <source>
        <dbReference type="ARBA" id="ARBA00010428"/>
    </source>
</evidence>
<keyword evidence="7" id="KW-0533">Nickel</keyword>
<dbReference type="GO" id="GO:0010045">
    <property type="term" value="P:response to nickel cation"/>
    <property type="evidence" value="ECO:0007669"/>
    <property type="project" value="TreeGrafter"/>
</dbReference>
<feature type="transmembrane region" description="Helical" evidence="14">
    <location>
        <begin position="68"/>
        <end position="88"/>
    </location>
</feature>
<comment type="subcellular location">
    <subcellularLocation>
        <location evidence="2 14">Cell membrane</location>
        <topology evidence="2 14">Multi-pass membrane protein</topology>
    </subcellularLocation>
</comment>
<dbReference type="EMBL" id="UGJR01000005">
    <property type="protein sequence ID" value="STS99673.1"/>
    <property type="molecule type" value="Genomic_DNA"/>
</dbReference>
<organism evidence="15 16">
    <name type="scientific">Klebsiella michiganensis</name>
    <dbReference type="NCBI Taxonomy" id="1134687"/>
    <lineage>
        <taxon>Bacteria</taxon>
        <taxon>Pseudomonadati</taxon>
        <taxon>Pseudomonadota</taxon>
        <taxon>Gammaproteobacteria</taxon>
        <taxon>Enterobacterales</taxon>
        <taxon>Enterobacteriaceae</taxon>
        <taxon>Klebsiella/Raoultella group</taxon>
        <taxon>Klebsiella</taxon>
    </lineage>
</organism>
<keyword evidence="9 14" id="KW-1133">Transmembrane helix</keyword>
<dbReference type="Pfam" id="PF03824">
    <property type="entry name" value="NicO"/>
    <property type="match status" value="2"/>
</dbReference>
<dbReference type="GO" id="GO:0015099">
    <property type="term" value="F:nickel cation transmembrane transporter activity"/>
    <property type="evidence" value="ECO:0007669"/>
    <property type="project" value="UniProtKB-UniRule"/>
</dbReference>
<keyword evidence="4" id="KW-0171">Cobalt transport</keyword>
<comment type="caution">
    <text evidence="15">The sequence shown here is derived from an EMBL/GenBank/DDBJ whole genome shotgun (WGS) entry which is preliminary data.</text>
</comment>
<dbReference type="Proteomes" id="UP000255050">
    <property type="component" value="Unassembled WGS sequence"/>
</dbReference>
<evidence type="ECO:0000256" key="7">
    <source>
        <dbReference type="ARBA" id="ARBA00022596"/>
    </source>
</evidence>
<feature type="transmembrane region" description="Helical" evidence="14">
    <location>
        <begin position="246"/>
        <end position="273"/>
    </location>
</feature>
<evidence type="ECO:0000256" key="10">
    <source>
        <dbReference type="ARBA" id="ARBA00023065"/>
    </source>
</evidence>
<keyword evidence="12 14" id="KW-0472">Membrane</keyword>
<evidence type="ECO:0000256" key="5">
    <source>
        <dbReference type="ARBA" id="ARBA00022448"/>
    </source>
</evidence>
<evidence type="ECO:0000256" key="4">
    <source>
        <dbReference type="ARBA" id="ARBA00022426"/>
    </source>
</evidence>
<evidence type="ECO:0000313" key="15">
    <source>
        <dbReference type="EMBL" id="STS99673.1"/>
    </source>
</evidence>
<keyword evidence="6" id="KW-1003">Cell membrane</keyword>